<dbReference type="InterPro" id="IPR029058">
    <property type="entry name" value="AB_hydrolase_fold"/>
</dbReference>
<comment type="caution">
    <text evidence="1">The sequence shown here is derived from an EMBL/GenBank/DDBJ whole genome shotgun (WGS) entry which is preliminary data.</text>
</comment>
<protein>
    <recommendedName>
        <fullName evidence="3">Alpha/beta hydrolase</fullName>
    </recommendedName>
</protein>
<accession>A0A168EKS1</accession>
<keyword evidence="2" id="KW-1185">Reference proteome</keyword>
<dbReference type="STRING" id="494026.PGLA_22035"/>
<evidence type="ECO:0008006" key="3">
    <source>
        <dbReference type="Google" id="ProtNLM"/>
    </source>
</evidence>
<dbReference type="Proteomes" id="UP000076967">
    <property type="component" value="Unassembled WGS sequence"/>
</dbReference>
<reference evidence="1 2" key="1">
    <citation type="submission" date="2016-03" db="EMBL/GenBank/DDBJ databases">
        <title>Draft genome sequence of Paenibacillus glacialis DSM 22343.</title>
        <authorList>
            <person name="Shin S.-K."/>
            <person name="Yi H."/>
        </authorList>
    </citation>
    <scope>NUCLEOTIDE SEQUENCE [LARGE SCALE GENOMIC DNA]</scope>
    <source>
        <strain evidence="1 2">DSM 22343</strain>
    </source>
</reference>
<proteinExistence type="predicted"/>
<dbReference type="Gene3D" id="3.40.50.1820">
    <property type="entry name" value="alpha/beta hydrolase"/>
    <property type="match status" value="1"/>
</dbReference>
<gene>
    <name evidence="1" type="ORF">PGLA_22035</name>
</gene>
<name>A0A168EKS1_9BACL</name>
<evidence type="ECO:0000313" key="2">
    <source>
        <dbReference type="Proteomes" id="UP000076967"/>
    </source>
</evidence>
<dbReference type="SUPFAM" id="SSF53474">
    <property type="entry name" value="alpha/beta-Hydrolases"/>
    <property type="match status" value="1"/>
</dbReference>
<dbReference type="AlphaFoldDB" id="A0A168EKS1"/>
<dbReference type="EMBL" id="LVJH01000061">
    <property type="protein sequence ID" value="OAB35288.1"/>
    <property type="molecule type" value="Genomic_DNA"/>
</dbReference>
<evidence type="ECO:0000313" key="1">
    <source>
        <dbReference type="EMBL" id="OAB35288.1"/>
    </source>
</evidence>
<sequence>MQCSDDSIVPIEVGEYLHSHLKNSTFRLMETKGHYPHISHPEETISFINEYLEQNCPDYIALKGY</sequence>
<organism evidence="1 2">
    <name type="scientific">Paenibacillus glacialis</name>
    <dbReference type="NCBI Taxonomy" id="494026"/>
    <lineage>
        <taxon>Bacteria</taxon>
        <taxon>Bacillati</taxon>
        <taxon>Bacillota</taxon>
        <taxon>Bacilli</taxon>
        <taxon>Bacillales</taxon>
        <taxon>Paenibacillaceae</taxon>
        <taxon>Paenibacillus</taxon>
    </lineage>
</organism>